<dbReference type="KEGG" id="aaco:K1I37_04700"/>
<keyword evidence="10" id="KW-1185">Reference proteome</keyword>
<dbReference type="InterPro" id="IPR001958">
    <property type="entry name" value="Tet-R_TetA/multi-R_MdtG-like"/>
</dbReference>
<feature type="transmembrane region" description="Helical" evidence="8">
    <location>
        <begin position="173"/>
        <end position="193"/>
    </location>
</feature>
<comment type="similarity">
    <text evidence="2 8">Belongs to the major facilitator superfamily. Bcr/CmlA family.</text>
</comment>
<evidence type="ECO:0000256" key="6">
    <source>
        <dbReference type="ARBA" id="ARBA00022989"/>
    </source>
</evidence>
<feature type="transmembrane region" description="Helical" evidence="8">
    <location>
        <begin position="288"/>
        <end position="310"/>
    </location>
</feature>
<keyword evidence="6 8" id="KW-1133">Transmembrane helix</keyword>
<dbReference type="PROSITE" id="PS50850">
    <property type="entry name" value="MFS"/>
    <property type="match status" value="1"/>
</dbReference>
<name>T0BQL5_ALIAG</name>
<feature type="transmembrane region" description="Helical" evidence="8">
    <location>
        <begin position="350"/>
        <end position="371"/>
    </location>
</feature>
<organism evidence="9 10">
    <name type="scientific">Alicyclobacillus acidoterrestris (strain ATCC 49025 / DSM 3922 / CIP 106132 / NCIMB 13137 / GD3B)</name>
    <dbReference type="NCBI Taxonomy" id="1356854"/>
    <lineage>
        <taxon>Bacteria</taxon>
        <taxon>Bacillati</taxon>
        <taxon>Bacillota</taxon>
        <taxon>Bacilli</taxon>
        <taxon>Bacillales</taxon>
        <taxon>Alicyclobacillaceae</taxon>
        <taxon>Alicyclobacillus</taxon>
    </lineage>
</organism>
<reference evidence="10" key="1">
    <citation type="journal article" date="2022" name="G3 (Bethesda)">
        <title>Unveiling the complete genome sequence of Alicyclobacillus acidoterrestris DSM 3922T, a taint-producing strain.</title>
        <authorList>
            <person name="Leonardo I.C."/>
            <person name="Barreto Crespo M.T."/>
            <person name="Gaspar F.B."/>
        </authorList>
    </citation>
    <scope>NUCLEOTIDE SEQUENCE [LARGE SCALE GENOMIC DNA]</scope>
    <source>
        <strain evidence="10">DSM 3922</strain>
    </source>
</reference>
<dbReference type="eggNOG" id="COG2814">
    <property type="taxonomic scope" value="Bacteria"/>
</dbReference>
<feature type="transmembrane region" description="Helical" evidence="8">
    <location>
        <begin position="143"/>
        <end position="161"/>
    </location>
</feature>
<evidence type="ECO:0000256" key="5">
    <source>
        <dbReference type="ARBA" id="ARBA00022692"/>
    </source>
</evidence>
<dbReference type="OrthoDB" id="9800416at2"/>
<dbReference type="AlphaFoldDB" id="T0BQL5"/>
<keyword evidence="5 8" id="KW-0812">Transmembrane</keyword>
<feature type="transmembrane region" description="Helical" evidence="8">
    <location>
        <begin position="316"/>
        <end position="338"/>
    </location>
</feature>
<feature type="transmembrane region" description="Helical" evidence="8">
    <location>
        <begin position="223"/>
        <end position="242"/>
    </location>
</feature>
<dbReference type="SUPFAM" id="SSF103473">
    <property type="entry name" value="MFS general substrate transporter"/>
    <property type="match status" value="1"/>
</dbReference>
<dbReference type="CDD" id="cd17320">
    <property type="entry name" value="MFS_MdfA_MDR_like"/>
    <property type="match status" value="1"/>
</dbReference>
<evidence type="ECO:0000313" key="10">
    <source>
        <dbReference type="Proteomes" id="UP000829401"/>
    </source>
</evidence>
<evidence type="ECO:0000256" key="3">
    <source>
        <dbReference type="ARBA" id="ARBA00022448"/>
    </source>
</evidence>
<accession>A0A9E6ZQ45</accession>
<feature type="transmembrane region" description="Helical" evidence="8">
    <location>
        <begin position="110"/>
        <end position="131"/>
    </location>
</feature>
<proteinExistence type="inferred from homology"/>
<gene>
    <name evidence="9" type="ORF">K1I37_04700</name>
</gene>
<dbReference type="InterPro" id="IPR020846">
    <property type="entry name" value="MFS_dom"/>
</dbReference>
<sequence>MNVKTASGRQLATARRGCTAVILGSLTALAPLSIDMYLPSLPVIANHLHASQSVAQLSITLCLIGLALGQLLAGPMSDARGRRGPLLAGLAVYIIASVVCAVTPNVWVLIVVRFVQGFAGAAGIVIARAMVRDLYAGPELTRFFSLLMLVNGVAPILAPVLGGQLLRVISWRGVFVVLAILGVAMFVTVAFALGETLPPENRRTGGVQSTISAFGQLVRERTFMGYALSQGLVNAAMFGYISGSPFVLQDLFGLSPQVFSICFAINGIGIILFSRAAGLLAGKVRDVLLFRIGIGIACCGGVALLLSIVLQLGLPGVLPTLFLVVSSVGVVGTIGSSLAMQQHAKNAGSAAALIGVAQLLLGAVASPLVGFGNHPTALPMGIVIAICDVGSVLTYVLLVLSGKRAVRRIGAMDGEG</sequence>
<evidence type="ECO:0000256" key="7">
    <source>
        <dbReference type="ARBA" id="ARBA00023136"/>
    </source>
</evidence>
<keyword evidence="4 8" id="KW-1003">Cell membrane</keyword>
<dbReference type="GO" id="GO:1990961">
    <property type="term" value="P:xenobiotic detoxification by transmembrane export across the plasma membrane"/>
    <property type="evidence" value="ECO:0007669"/>
    <property type="project" value="InterPro"/>
</dbReference>
<dbReference type="InterPro" id="IPR011701">
    <property type="entry name" value="MFS"/>
</dbReference>
<dbReference type="EMBL" id="CP080467">
    <property type="protein sequence ID" value="UNO49814.1"/>
    <property type="molecule type" value="Genomic_DNA"/>
</dbReference>
<dbReference type="Gene3D" id="1.20.1720.10">
    <property type="entry name" value="Multidrug resistance protein D"/>
    <property type="match status" value="1"/>
</dbReference>
<dbReference type="GO" id="GO:0005886">
    <property type="term" value="C:plasma membrane"/>
    <property type="evidence" value="ECO:0007669"/>
    <property type="project" value="UniProtKB-SubCell"/>
</dbReference>
<protein>
    <recommendedName>
        <fullName evidence="8">Bcr/CflA family efflux transporter</fullName>
    </recommendedName>
</protein>
<dbReference type="FunFam" id="1.20.1720.10:FF:000005">
    <property type="entry name" value="Bcr/CflA family efflux transporter"/>
    <property type="match status" value="1"/>
</dbReference>
<comment type="subcellular location">
    <subcellularLocation>
        <location evidence="1 8">Cell membrane</location>
        <topology evidence="1 8">Multi-pass membrane protein</topology>
    </subcellularLocation>
</comment>
<feature type="transmembrane region" description="Helical" evidence="8">
    <location>
        <begin position="54"/>
        <end position="73"/>
    </location>
</feature>
<evidence type="ECO:0000256" key="1">
    <source>
        <dbReference type="ARBA" id="ARBA00004651"/>
    </source>
</evidence>
<feature type="transmembrane region" description="Helical" evidence="8">
    <location>
        <begin position="377"/>
        <end position="400"/>
    </location>
</feature>
<dbReference type="STRING" id="1356854.N007_01380"/>
<evidence type="ECO:0000256" key="4">
    <source>
        <dbReference type="ARBA" id="ARBA00022475"/>
    </source>
</evidence>
<dbReference type="Proteomes" id="UP000829401">
    <property type="component" value="Chromosome"/>
</dbReference>
<evidence type="ECO:0000256" key="2">
    <source>
        <dbReference type="ARBA" id="ARBA00006236"/>
    </source>
</evidence>
<dbReference type="PANTHER" id="PTHR23502:SF132">
    <property type="entry name" value="POLYAMINE TRANSPORTER 2-RELATED"/>
    <property type="match status" value="1"/>
</dbReference>
<dbReference type="Pfam" id="PF07690">
    <property type="entry name" value="MFS_1"/>
    <property type="match status" value="1"/>
</dbReference>
<dbReference type="GO" id="GO:0042910">
    <property type="term" value="F:xenobiotic transmembrane transporter activity"/>
    <property type="evidence" value="ECO:0007669"/>
    <property type="project" value="InterPro"/>
</dbReference>
<dbReference type="PRINTS" id="PR01035">
    <property type="entry name" value="TCRTETA"/>
</dbReference>
<dbReference type="NCBIfam" id="TIGR00710">
    <property type="entry name" value="efflux_Bcr_CflA"/>
    <property type="match status" value="1"/>
</dbReference>
<dbReference type="InterPro" id="IPR004812">
    <property type="entry name" value="Efflux_drug-R_Bcr/CmlA"/>
</dbReference>
<accession>T0BQL5</accession>
<dbReference type="PANTHER" id="PTHR23502">
    <property type="entry name" value="MAJOR FACILITATOR SUPERFAMILY"/>
    <property type="match status" value="1"/>
</dbReference>
<keyword evidence="7 8" id="KW-0472">Membrane</keyword>
<feature type="transmembrane region" description="Helical" evidence="8">
    <location>
        <begin position="12"/>
        <end position="34"/>
    </location>
</feature>
<keyword evidence="3 8" id="KW-0813">Transport</keyword>
<feature type="transmembrane region" description="Helical" evidence="8">
    <location>
        <begin position="254"/>
        <end position="276"/>
    </location>
</feature>
<feature type="transmembrane region" description="Helical" evidence="8">
    <location>
        <begin position="85"/>
        <end position="104"/>
    </location>
</feature>
<dbReference type="RefSeq" id="WP_021297877.1">
    <property type="nucleotide sequence ID" value="NZ_AURB01000164.1"/>
</dbReference>
<dbReference type="InterPro" id="IPR036259">
    <property type="entry name" value="MFS_trans_sf"/>
</dbReference>
<evidence type="ECO:0000313" key="9">
    <source>
        <dbReference type="EMBL" id="UNO49814.1"/>
    </source>
</evidence>
<evidence type="ECO:0000256" key="8">
    <source>
        <dbReference type="RuleBase" id="RU365088"/>
    </source>
</evidence>